<dbReference type="AlphaFoldDB" id="A0A919W358"/>
<evidence type="ECO:0000256" key="1">
    <source>
        <dbReference type="SAM" id="MobiDB-lite"/>
    </source>
</evidence>
<reference evidence="2 3" key="1">
    <citation type="submission" date="2021-03" db="EMBL/GenBank/DDBJ databases">
        <title>Whole genome shotgun sequence of Actinoplanes toevensis NBRC 105298.</title>
        <authorList>
            <person name="Komaki H."/>
            <person name="Tamura T."/>
        </authorList>
    </citation>
    <scope>NUCLEOTIDE SEQUENCE [LARGE SCALE GENOMIC DNA]</scope>
    <source>
        <strain evidence="2 3">NBRC 105298</strain>
    </source>
</reference>
<gene>
    <name evidence="2" type="ORF">Ato02nite_061900</name>
</gene>
<dbReference type="RefSeq" id="WP_213010186.1">
    <property type="nucleotide sequence ID" value="NZ_BOQN01000081.1"/>
</dbReference>
<name>A0A919W358_9ACTN</name>
<dbReference type="Proteomes" id="UP000677082">
    <property type="component" value="Unassembled WGS sequence"/>
</dbReference>
<evidence type="ECO:0000313" key="3">
    <source>
        <dbReference type="Proteomes" id="UP000677082"/>
    </source>
</evidence>
<accession>A0A919W358</accession>
<protein>
    <submittedName>
        <fullName evidence="2">Uncharacterized protein</fullName>
    </submittedName>
</protein>
<feature type="region of interest" description="Disordered" evidence="1">
    <location>
        <begin position="1"/>
        <end position="21"/>
    </location>
</feature>
<dbReference type="EMBL" id="BOQN01000081">
    <property type="protein sequence ID" value="GIM94397.1"/>
    <property type="molecule type" value="Genomic_DNA"/>
</dbReference>
<evidence type="ECO:0000313" key="2">
    <source>
        <dbReference type="EMBL" id="GIM94397.1"/>
    </source>
</evidence>
<feature type="region of interest" description="Disordered" evidence="1">
    <location>
        <begin position="230"/>
        <end position="256"/>
    </location>
</feature>
<keyword evidence="3" id="KW-1185">Reference proteome</keyword>
<sequence>MIRLTGQSPTPPSDVWQLPLPHGGTSIPERLRGSLLELPRLAVRVIHSNSVVDPVLRNALRAELHLRLGQRTTAHAHARAAVDAARQERPVDADRLLLAAQIAADIACTTTDPGAEDDVVLFASLAPACGDHRRVLLAEAITAVHAYQTGGCTHALDLLDDTITSAHHQAAATFAGMLLAGASAMSSRCRTPSEAVPLLTRALQPSPGGLLHPDLDHPAYGYLRSRVTARPGRHTCRPPLPDHTTMTAPGAGQATP</sequence>
<proteinExistence type="predicted"/>
<comment type="caution">
    <text evidence="2">The sequence shown here is derived from an EMBL/GenBank/DDBJ whole genome shotgun (WGS) entry which is preliminary data.</text>
</comment>
<organism evidence="2 3">
    <name type="scientific">Paractinoplanes toevensis</name>
    <dbReference type="NCBI Taxonomy" id="571911"/>
    <lineage>
        <taxon>Bacteria</taxon>
        <taxon>Bacillati</taxon>
        <taxon>Actinomycetota</taxon>
        <taxon>Actinomycetes</taxon>
        <taxon>Micromonosporales</taxon>
        <taxon>Micromonosporaceae</taxon>
        <taxon>Paractinoplanes</taxon>
    </lineage>
</organism>